<feature type="domain" description="HTH marR-type" evidence="4">
    <location>
        <begin position="9"/>
        <end position="143"/>
    </location>
</feature>
<dbReference type="InterPro" id="IPR000835">
    <property type="entry name" value="HTH_MarR-typ"/>
</dbReference>
<dbReference type="InterPro" id="IPR023187">
    <property type="entry name" value="Tscrpt_reg_MarR-type_CS"/>
</dbReference>
<reference evidence="5 6" key="1">
    <citation type="journal article" date="2019" name="Mar. Drugs">
        <title>Comparative Genomics and CAZyme Genome Repertoires of Marine Zobellia amurskyensis KMM 3526(T) and Zobellia laminariae KMM 3676(T).</title>
        <authorList>
            <person name="Chernysheva N."/>
            <person name="Bystritskaya E."/>
            <person name="Stenkova A."/>
            <person name="Golovkin I."/>
            <person name="Nedashkovskaya O."/>
            <person name="Isaeva M."/>
        </authorList>
    </citation>
    <scope>NUCLEOTIDE SEQUENCE [LARGE SCALE GENOMIC DNA]</scope>
    <source>
        <strain evidence="5 6">KMM 3526</strain>
    </source>
</reference>
<evidence type="ECO:0000313" key="6">
    <source>
        <dbReference type="Proteomes" id="UP000540519"/>
    </source>
</evidence>
<dbReference type="SMART" id="SM00347">
    <property type="entry name" value="HTH_MARR"/>
    <property type="match status" value="1"/>
</dbReference>
<dbReference type="PANTHER" id="PTHR42756">
    <property type="entry name" value="TRANSCRIPTIONAL REGULATOR, MARR"/>
    <property type="match status" value="1"/>
</dbReference>
<keyword evidence="2" id="KW-0238">DNA-binding</keyword>
<dbReference type="PRINTS" id="PR00598">
    <property type="entry name" value="HTHMARR"/>
</dbReference>
<gene>
    <name evidence="5" type="ORF">D9O36_09810</name>
</gene>
<dbReference type="Proteomes" id="UP000540519">
    <property type="component" value="Unassembled WGS sequence"/>
</dbReference>
<proteinExistence type="predicted"/>
<dbReference type="PANTHER" id="PTHR42756:SF1">
    <property type="entry name" value="TRANSCRIPTIONAL REPRESSOR OF EMRAB OPERON"/>
    <property type="match status" value="1"/>
</dbReference>
<dbReference type="Gene3D" id="1.10.10.10">
    <property type="entry name" value="Winged helix-like DNA-binding domain superfamily/Winged helix DNA-binding domain"/>
    <property type="match status" value="1"/>
</dbReference>
<dbReference type="AlphaFoldDB" id="A0A7X2ZTK9"/>
<dbReference type="Pfam" id="PF01047">
    <property type="entry name" value="MarR"/>
    <property type="match status" value="1"/>
</dbReference>
<comment type="caution">
    <text evidence="5">The sequence shown here is derived from an EMBL/GenBank/DDBJ whole genome shotgun (WGS) entry which is preliminary data.</text>
</comment>
<evidence type="ECO:0000259" key="4">
    <source>
        <dbReference type="PROSITE" id="PS50995"/>
    </source>
</evidence>
<accession>A0A7X2ZTK9</accession>
<protein>
    <submittedName>
        <fullName evidence="5">MarR family transcriptional regulator</fullName>
    </submittedName>
</protein>
<dbReference type="GO" id="GO:0003700">
    <property type="term" value="F:DNA-binding transcription factor activity"/>
    <property type="evidence" value="ECO:0007669"/>
    <property type="project" value="InterPro"/>
</dbReference>
<sequence>MLVIKAEQYNSSSRLISATERVLTAHLQLAFQENGIDITIEQWRILFYLWKEDGINQQELAKRAKKEKSTMTRQIDTLEKKGLLIRRCLDEDKRNKQIFLTKQGQALEEEALQVANNITQKSETDIDPSDLALFKTVLQKIIENLE</sequence>
<evidence type="ECO:0000313" key="5">
    <source>
        <dbReference type="EMBL" id="MUH36137.1"/>
    </source>
</evidence>
<dbReference type="GO" id="GO:0003677">
    <property type="term" value="F:DNA binding"/>
    <property type="evidence" value="ECO:0007669"/>
    <property type="project" value="UniProtKB-KW"/>
</dbReference>
<evidence type="ECO:0000256" key="2">
    <source>
        <dbReference type="ARBA" id="ARBA00023125"/>
    </source>
</evidence>
<evidence type="ECO:0000256" key="1">
    <source>
        <dbReference type="ARBA" id="ARBA00023015"/>
    </source>
</evidence>
<keyword evidence="3" id="KW-0804">Transcription</keyword>
<dbReference type="EMBL" id="RCNR01000015">
    <property type="protein sequence ID" value="MUH36137.1"/>
    <property type="molecule type" value="Genomic_DNA"/>
</dbReference>
<organism evidence="5 6">
    <name type="scientific">Zobellia amurskyensis</name>
    <dbReference type="NCBI Taxonomy" id="248905"/>
    <lineage>
        <taxon>Bacteria</taxon>
        <taxon>Pseudomonadati</taxon>
        <taxon>Bacteroidota</taxon>
        <taxon>Flavobacteriia</taxon>
        <taxon>Flavobacteriales</taxon>
        <taxon>Flavobacteriaceae</taxon>
        <taxon>Zobellia</taxon>
    </lineage>
</organism>
<keyword evidence="6" id="KW-1185">Reference proteome</keyword>
<keyword evidence="1" id="KW-0805">Transcription regulation</keyword>
<evidence type="ECO:0000256" key="3">
    <source>
        <dbReference type="ARBA" id="ARBA00023163"/>
    </source>
</evidence>
<name>A0A7X2ZTK9_9FLAO</name>
<dbReference type="SUPFAM" id="SSF46785">
    <property type="entry name" value="Winged helix' DNA-binding domain"/>
    <property type="match status" value="1"/>
</dbReference>
<dbReference type="InterPro" id="IPR036390">
    <property type="entry name" value="WH_DNA-bd_sf"/>
</dbReference>
<dbReference type="PROSITE" id="PS01117">
    <property type="entry name" value="HTH_MARR_1"/>
    <property type="match status" value="1"/>
</dbReference>
<dbReference type="PROSITE" id="PS50995">
    <property type="entry name" value="HTH_MARR_2"/>
    <property type="match status" value="1"/>
</dbReference>
<dbReference type="InterPro" id="IPR036388">
    <property type="entry name" value="WH-like_DNA-bd_sf"/>
</dbReference>